<evidence type="ECO:0000259" key="2">
    <source>
        <dbReference type="Pfam" id="PF09967"/>
    </source>
</evidence>
<reference evidence="4 5" key="1">
    <citation type="submission" date="2018-08" db="EMBL/GenBank/DDBJ databases">
        <title>Meiothermus roseus NBRC 110900 genome sequencing project.</title>
        <authorList>
            <person name="Da Costa M.S."/>
            <person name="Albuquerque L."/>
            <person name="Raposo P."/>
            <person name="Froufe H.J.C."/>
            <person name="Barroso C.S."/>
            <person name="Egas C."/>
        </authorList>
    </citation>
    <scope>NUCLEOTIDE SEQUENCE [LARGE SCALE GENOMIC DNA]</scope>
    <source>
        <strain evidence="4 5">NBRC 110900</strain>
    </source>
</reference>
<feature type="domain" description="VWA-like" evidence="2">
    <location>
        <begin position="274"/>
        <end position="399"/>
    </location>
</feature>
<keyword evidence="5" id="KW-1185">Reference proteome</keyword>
<organism evidence="4 5">
    <name type="scientific">Calidithermus roseus</name>
    <dbReference type="NCBI Taxonomy" id="1644118"/>
    <lineage>
        <taxon>Bacteria</taxon>
        <taxon>Thermotogati</taxon>
        <taxon>Deinococcota</taxon>
        <taxon>Deinococci</taxon>
        <taxon>Thermales</taxon>
        <taxon>Thermaceae</taxon>
        <taxon>Calidithermus</taxon>
    </lineage>
</organism>
<dbReference type="Proteomes" id="UP000265341">
    <property type="component" value="Unassembled WGS sequence"/>
</dbReference>
<dbReference type="InterPro" id="IPR025154">
    <property type="entry name" value="Put_metallopeptidase_dom"/>
</dbReference>
<dbReference type="RefSeq" id="WP_119279853.1">
    <property type="nucleotide sequence ID" value="NZ_QWLA01000081.1"/>
</dbReference>
<evidence type="ECO:0000313" key="5">
    <source>
        <dbReference type="Proteomes" id="UP000265341"/>
    </source>
</evidence>
<dbReference type="Pfam" id="PF09967">
    <property type="entry name" value="DUF2201"/>
    <property type="match status" value="1"/>
</dbReference>
<accession>A0A399EHT6</accession>
<dbReference type="PANTHER" id="PTHR38730">
    <property type="entry name" value="SLL7028 PROTEIN"/>
    <property type="match status" value="1"/>
</dbReference>
<dbReference type="InterPro" id="IPR018698">
    <property type="entry name" value="VWA-like_dom"/>
</dbReference>
<feature type="domain" description="Putative metallopeptidase" evidence="3">
    <location>
        <begin position="11"/>
        <end position="248"/>
    </location>
</feature>
<dbReference type="EMBL" id="QWLA01000081">
    <property type="protein sequence ID" value="RIH83256.1"/>
    <property type="molecule type" value="Genomic_DNA"/>
</dbReference>
<dbReference type="Pfam" id="PF13203">
    <property type="entry name" value="DUF2201_N"/>
    <property type="match status" value="1"/>
</dbReference>
<evidence type="ECO:0000259" key="3">
    <source>
        <dbReference type="Pfam" id="PF13203"/>
    </source>
</evidence>
<sequence length="401" mass="44573">MSDPNPSPNLEQRFSAALLRIRSRSPFFATLALFARFRPSREVVTAATDGRDVYYNPAFMSRLPEREFEGVLLHEVLHAAHLHVTRRSLRNPQLWNIAADIVVNGILRDHGFELPQGALFDSALERYSVEEVYALLLKHSQKYELPGLDLLEAAPADVGEDERESYGQPGNPRRSRARGLGDDSMSEARKNRLEAHWARANQQAATLARGLHKGDAPAGLERLLAAASPPRLDWRAVLWRFLTATPTDFEGFDRRYIGRGLYLDALQGHKLRLYLAVDTSGSVDDAQVRAFLAEVQGILRAYPQLECWLYYADAAVYGPYVLGPGDPIPTPRGGGGTDFRPFFQAVREAHEDYLGGVCVYLTDGYGDFPAEPPELPVLWAITPGGLDLEHLPFGEGVRLVG</sequence>
<dbReference type="OrthoDB" id="9809307at2"/>
<dbReference type="AlphaFoldDB" id="A0A399EHT6"/>
<name>A0A399EHT6_9DEIN</name>
<dbReference type="PANTHER" id="PTHR38730:SF1">
    <property type="entry name" value="SLL7028 PROTEIN"/>
    <property type="match status" value="1"/>
</dbReference>
<evidence type="ECO:0000313" key="4">
    <source>
        <dbReference type="EMBL" id="RIH83256.1"/>
    </source>
</evidence>
<feature type="region of interest" description="Disordered" evidence="1">
    <location>
        <begin position="159"/>
        <end position="185"/>
    </location>
</feature>
<evidence type="ECO:0000256" key="1">
    <source>
        <dbReference type="SAM" id="MobiDB-lite"/>
    </source>
</evidence>
<gene>
    <name evidence="4" type="ORF">Mrose_03109</name>
</gene>
<protein>
    <submittedName>
        <fullName evidence="4">Putative metallopeptidase domain protein</fullName>
    </submittedName>
</protein>
<proteinExistence type="predicted"/>
<comment type="caution">
    <text evidence="4">The sequence shown here is derived from an EMBL/GenBank/DDBJ whole genome shotgun (WGS) entry which is preliminary data.</text>
</comment>